<dbReference type="PROSITE" id="PS50110">
    <property type="entry name" value="RESPONSE_REGULATORY"/>
    <property type="match status" value="1"/>
</dbReference>
<organism evidence="4 5">
    <name type="scientific">Parvularcula marina</name>
    <dbReference type="NCBI Taxonomy" id="2292771"/>
    <lineage>
        <taxon>Bacteria</taxon>
        <taxon>Pseudomonadati</taxon>
        <taxon>Pseudomonadota</taxon>
        <taxon>Alphaproteobacteria</taxon>
        <taxon>Parvularculales</taxon>
        <taxon>Parvularculaceae</taxon>
        <taxon>Parvularcula</taxon>
    </lineage>
</organism>
<dbReference type="Proteomes" id="UP000264589">
    <property type="component" value="Unassembled WGS sequence"/>
</dbReference>
<dbReference type="Gene3D" id="3.40.50.2300">
    <property type="match status" value="1"/>
</dbReference>
<protein>
    <submittedName>
        <fullName evidence="4">DNA-binding response regulator</fullName>
    </submittedName>
</protein>
<keyword evidence="5" id="KW-1185">Reference proteome</keyword>
<dbReference type="AlphaFoldDB" id="A0A371RHN2"/>
<dbReference type="EMBL" id="QUQO01000001">
    <property type="protein sequence ID" value="RFB04935.1"/>
    <property type="molecule type" value="Genomic_DNA"/>
</dbReference>
<gene>
    <name evidence="4" type="ORF">DX908_06325</name>
</gene>
<dbReference type="FunCoup" id="A0A371RHN2">
    <property type="interactions" value="70"/>
</dbReference>
<dbReference type="InterPro" id="IPR046947">
    <property type="entry name" value="LytR-like"/>
</dbReference>
<dbReference type="PROSITE" id="PS50930">
    <property type="entry name" value="HTH_LYTTR"/>
    <property type="match status" value="1"/>
</dbReference>
<evidence type="ECO:0000256" key="1">
    <source>
        <dbReference type="PROSITE-ProRule" id="PRU00169"/>
    </source>
</evidence>
<dbReference type="Pfam" id="PF00072">
    <property type="entry name" value="Response_reg"/>
    <property type="match status" value="1"/>
</dbReference>
<name>A0A371RHN2_9PROT</name>
<dbReference type="SMART" id="SM00448">
    <property type="entry name" value="REC"/>
    <property type="match status" value="1"/>
</dbReference>
<dbReference type="GO" id="GO:0003677">
    <property type="term" value="F:DNA binding"/>
    <property type="evidence" value="ECO:0007669"/>
    <property type="project" value="UniProtKB-KW"/>
</dbReference>
<feature type="domain" description="Response regulatory" evidence="2">
    <location>
        <begin position="51"/>
        <end position="164"/>
    </location>
</feature>
<dbReference type="Gene3D" id="2.40.50.1020">
    <property type="entry name" value="LytTr DNA-binding domain"/>
    <property type="match status" value="1"/>
</dbReference>
<dbReference type="GO" id="GO:0000156">
    <property type="term" value="F:phosphorelay response regulator activity"/>
    <property type="evidence" value="ECO:0007669"/>
    <property type="project" value="InterPro"/>
</dbReference>
<evidence type="ECO:0000313" key="4">
    <source>
        <dbReference type="EMBL" id="RFB04935.1"/>
    </source>
</evidence>
<feature type="modified residue" description="4-aspartylphosphate" evidence="1">
    <location>
        <position position="102"/>
    </location>
</feature>
<evidence type="ECO:0000313" key="5">
    <source>
        <dbReference type="Proteomes" id="UP000264589"/>
    </source>
</evidence>
<dbReference type="SUPFAM" id="SSF52172">
    <property type="entry name" value="CheY-like"/>
    <property type="match status" value="1"/>
</dbReference>
<proteinExistence type="predicted"/>
<dbReference type="InterPro" id="IPR011006">
    <property type="entry name" value="CheY-like_superfamily"/>
</dbReference>
<evidence type="ECO:0000259" key="3">
    <source>
        <dbReference type="PROSITE" id="PS50930"/>
    </source>
</evidence>
<sequence length="298" mass="32894">MTGLFVLFYLAYEGLSHPIDRQKIGWVKKKRGAGLQRPLRDETARQGEMLKTVTCDDELPALELMGQMLAETGDVEIMAQCQSVEEALDIINAGGIDLIVFDIEMPGLSGVDAYDRITTDKKPLLVFATAHPEYAVEAFGIDAIDYILKPFDAERVRKAVEKALRLSKLIDASDDASEVEVAEPLADEIAGVLKIRDAGRVHFIAYGDVIWIEAAGDYSLVHTHDREAAIRVPIKALESKLPTDQFLRIHRSTIVSKSHIQEIQKLPKGEAQITLTSGAVVKGSRSFREAIERLTNGV</sequence>
<dbReference type="PANTHER" id="PTHR37299:SF1">
    <property type="entry name" value="STAGE 0 SPORULATION PROTEIN A HOMOLOG"/>
    <property type="match status" value="1"/>
</dbReference>
<keyword evidence="4" id="KW-0238">DNA-binding</keyword>
<reference evidence="4 5" key="1">
    <citation type="submission" date="2018-08" db="EMBL/GenBank/DDBJ databases">
        <title>Parvularcula sp. SM1705, isolated from surface water of the South Sea China.</title>
        <authorList>
            <person name="Sun L."/>
        </authorList>
    </citation>
    <scope>NUCLEOTIDE SEQUENCE [LARGE SCALE GENOMIC DNA]</scope>
    <source>
        <strain evidence="4 5">SM1705</strain>
    </source>
</reference>
<dbReference type="SMART" id="SM00850">
    <property type="entry name" value="LytTR"/>
    <property type="match status" value="1"/>
</dbReference>
<keyword evidence="1" id="KW-0597">Phosphoprotein</keyword>
<evidence type="ECO:0000259" key="2">
    <source>
        <dbReference type="PROSITE" id="PS50110"/>
    </source>
</evidence>
<dbReference type="InParanoid" id="A0A371RHN2"/>
<feature type="domain" description="HTH LytTR-type" evidence="3">
    <location>
        <begin position="193"/>
        <end position="297"/>
    </location>
</feature>
<dbReference type="InterPro" id="IPR001789">
    <property type="entry name" value="Sig_transdc_resp-reg_receiver"/>
</dbReference>
<accession>A0A371RHN2</accession>
<dbReference type="Pfam" id="PF04397">
    <property type="entry name" value="LytTR"/>
    <property type="match status" value="1"/>
</dbReference>
<comment type="caution">
    <text evidence="4">The sequence shown here is derived from an EMBL/GenBank/DDBJ whole genome shotgun (WGS) entry which is preliminary data.</text>
</comment>
<dbReference type="InterPro" id="IPR007492">
    <property type="entry name" value="LytTR_DNA-bd_dom"/>
</dbReference>
<dbReference type="PANTHER" id="PTHR37299">
    <property type="entry name" value="TRANSCRIPTIONAL REGULATOR-RELATED"/>
    <property type="match status" value="1"/>
</dbReference>